<name>A0ACD5TRW6_AVESA</name>
<reference evidence="1" key="1">
    <citation type="submission" date="2021-05" db="EMBL/GenBank/DDBJ databases">
        <authorList>
            <person name="Scholz U."/>
            <person name="Mascher M."/>
            <person name="Fiebig A."/>
        </authorList>
    </citation>
    <scope>NUCLEOTIDE SEQUENCE [LARGE SCALE GENOMIC DNA]</scope>
</reference>
<dbReference type="Proteomes" id="UP001732700">
    <property type="component" value="Chromosome 1C"/>
</dbReference>
<protein>
    <submittedName>
        <fullName evidence="1">Uncharacterized protein</fullName>
    </submittedName>
</protein>
<evidence type="ECO:0000313" key="1">
    <source>
        <dbReference type="EnsemblPlants" id="AVESA.00010b.r2.1CG0115840.1.CDS"/>
    </source>
</evidence>
<accession>A0ACD5TRW6</accession>
<evidence type="ECO:0000313" key="2">
    <source>
        <dbReference type="Proteomes" id="UP001732700"/>
    </source>
</evidence>
<keyword evidence="2" id="KW-1185">Reference proteome</keyword>
<proteinExistence type="predicted"/>
<organism evidence="1 2">
    <name type="scientific">Avena sativa</name>
    <name type="common">Oat</name>
    <dbReference type="NCBI Taxonomy" id="4498"/>
    <lineage>
        <taxon>Eukaryota</taxon>
        <taxon>Viridiplantae</taxon>
        <taxon>Streptophyta</taxon>
        <taxon>Embryophyta</taxon>
        <taxon>Tracheophyta</taxon>
        <taxon>Spermatophyta</taxon>
        <taxon>Magnoliopsida</taxon>
        <taxon>Liliopsida</taxon>
        <taxon>Poales</taxon>
        <taxon>Poaceae</taxon>
        <taxon>BOP clade</taxon>
        <taxon>Pooideae</taxon>
        <taxon>Poodae</taxon>
        <taxon>Poeae</taxon>
        <taxon>Poeae Chloroplast Group 1 (Aveneae type)</taxon>
        <taxon>Aveninae</taxon>
        <taxon>Avena</taxon>
    </lineage>
</organism>
<dbReference type="EnsemblPlants" id="AVESA.00010b.r2.1CG0115840.1">
    <property type="protein sequence ID" value="AVESA.00010b.r2.1CG0115840.1.CDS"/>
    <property type="gene ID" value="AVESA.00010b.r2.1CG0115840"/>
</dbReference>
<sequence length="666" mass="74627">MAGAPAYADPGFPPKEAPFSGAPESIEAARLLQPVRANLRFADSPRAISAAHHAGLHALGLLDFVRLDLSSSGASRPDLVAELIANYKCTPGCAGGWSYVRGKRIEVSLRTLRRALRLPGAPTYCSPAGVDPDAVAFAAEEFINVYLPAIGSYGWVDVKLKAVKDGRAHAVDWTELIWGQVTTEMSQMLEYGVSYYGVYLQRLIRVERPELFQPPPPERSVAAAPRPLCVRRKLESNPSAVKENRKRCCSEPDMQDIEVSSKKIDVASKKIDLASVTIDAAAKKFDSASVVMDAASKKIDLAYERFDEKFDVATKMMDAKLEKIVLASERFDEKFDVATKVMDAKLEKIVLASERFDEKFDVATKVMDAKLKKIVLASERFDEKFDVATKVMDAKLKKIVLASERFDEKFDVATKIMNAKLKKIDLASERFDEKFDMATKMMDAASKMMEAACRQLDTRATELDEKDDNMQAIESLNKALITKERESNDELQAVRKMIIEALQKFKNLHENIGIKRMGELDPKAFANACRTNMPHEDAQFNSALLCSEWQAEIANSKWHPFRIVTVDGKTVEILSDDDSKLRRLKKDHGAKIYALVTKALREINEYNPSGRYVVPELWNYKEDPRKRRWGRPSRLSRNSGRHSRGSAGLTGVCLVIVPVDQFEVYV</sequence>
<reference evidence="1" key="2">
    <citation type="submission" date="2025-09" db="UniProtKB">
        <authorList>
            <consortium name="EnsemblPlants"/>
        </authorList>
    </citation>
    <scope>IDENTIFICATION</scope>
</reference>